<organism evidence="3 4">
    <name type="scientific">Jatropha curcas</name>
    <name type="common">Barbados nut</name>
    <dbReference type="NCBI Taxonomy" id="180498"/>
    <lineage>
        <taxon>Eukaryota</taxon>
        <taxon>Viridiplantae</taxon>
        <taxon>Streptophyta</taxon>
        <taxon>Embryophyta</taxon>
        <taxon>Tracheophyta</taxon>
        <taxon>Spermatophyta</taxon>
        <taxon>Magnoliopsida</taxon>
        <taxon>eudicotyledons</taxon>
        <taxon>Gunneridae</taxon>
        <taxon>Pentapetalae</taxon>
        <taxon>rosids</taxon>
        <taxon>fabids</taxon>
        <taxon>Malpighiales</taxon>
        <taxon>Euphorbiaceae</taxon>
        <taxon>Crotonoideae</taxon>
        <taxon>Jatropheae</taxon>
        <taxon>Jatropha</taxon>
    </lineage>
</organism>
<feature type="compositionally biased region" description="Acidic residues" evidence="2">
    <location>
        <begin position="321"/>
        <end position="333"/>
    </location>
</feature>
<dbReference type="AlphaFoldDB" id="A0A067KQB1"/>
<name>A0A067KQB1_JATCU</name>
<protein>
    <submittedName>
        <fullName evidence="3">Uncharacterized protein</fullName>
    </submittedName>
</protein>
<gene>
    <name evidence="3" type="ORF">JCGZ_05188</name>
</gene>
<feature type="coiled-coil region" evidence="1">
    <location>
        <begin position="262"/>
        <end position="289"/>
    </location>
</feature>
<reference evidence="3 4" key="1">
    <citation type="journal article" date="2014" name="PLoS ONE">
        <title>Global Analysis of Gene Expression Profiles in Physic Nut (Jatropha curcas L.) Seedlings Exposed to Salt Stress.</title>
        <authorList>
            <person name="Zhang L."/>
            <person name="Zhang C."/>
            <person name="Wu P."/>
            <person name="Chen Y."/>
            <person name="Li M."/>
            <person name="Jiang H."/>
            <person name="Wu G."/>
        </authorList>
    </citation>
    <scope>NUCLEOTIDE SEQUENCE [LARGE SCALE GENOMIC DNA]</scope>
    <source>
        <strain evidence="4">cv. GZQX0401</strain>
        <tissue evidence="3">Young leaves</tissue>
    </source>
</reference>
<dbReference type="EMBL" id="KK914367">
    <property type="protein sequence ID" value="KDP38302.1"/>
    <property type="molecule type" value="Genomic_DNA"/>
</dbReference>
<sequence length="369" mass="41399">MGSYSDEDIQVLADQSRDEYIEVVEFRVDEARDRKENIGVADIPSDMMKASSLTYALRGFGILDQWSNDPMRHLPASPTPKDQQHVDLIKARGLRSVNLRQVIAESYSVYSPTRPLRPHPSPSGMASKKVKVSKMSKVAEAMKRKVEVEASDKGVPLMILDPQSIKGGAASEFTQANHTPISSSIESSKKRPNAHQFECMDDLAKRDFVNQCLFQALNANNLRLGRITKLKGAYTTTEVKKNELEDALKSIDTTMKDFFESIKILEAENREGEDELQRLRDQEGSMEEDLAKACLSLRSNILAKLKAWDPEKDWSWVNEIYPDDEEEEEEELAGDTPVLGDPLSTSPIHQDPLSRGPSIDPKGEHQRGT</sequence>
<dbReference type="Proteomes" id="UP000027138">
    <property type="component" value="Unassembled WGS sequence"/>
</dbReference>
<keyword evidence="1" id="KW-0175">Coiled coil</keyword>
<evidence type="ECO:0000256" key="2">
    <source>
        <dbReference type="SAM" id="MobiDB-lite"/>
    </source>
</evidence>
<feature type="region of interest" description="Disordered" evidence="2">
    <location>
        <begin position="319"/>
        <end position="369"/>
    </location>
</feature>
<accession>A0A067KQB1</accession>
<evidence type="ECO:0000313" key="3">
    <source>
        <dbReference type="EMBL" id="KDP38302.1"/>
    </source>
</evidence>
<keyword evidence="4" id="KW-1185">Reference proteome</keyword>
<evidence type="ECO:0000313" key="4">
    <source>
        <dbReference type="Proteomes" id="UP000027138"/>
    </source>
</evidence>
<evidence type="ECO:0000256" key="1">
    <source>
        <dbReference type="SAM" id="Coils"/>
    </source>
</evidence>
<proteinExistence type="predicted"/>